<reference evidence="1 2" key="1">
    <citation type="submission" date="2018-04" db="EMBL/GenBank/DDBJ databases">
        <title>Genomic Encyclopedia of Archaeal and Bacterial Type Strains, Phase II (KMG-II): from individual species to whole genera.</title>
        <authorList>
            <person name="Goeker M."/>
        </authorList>
    </citation>
    <scope>NUCLEOTIDE SEQUENCE [LARGE SCALE GENOMIC DNA]</scope>
    <source>
        <strain evidence="1 2">DSM 26809</strain>
    </source>
</reference>
<dbReference type="Pfam" id="PF22668">
    <property type="entry name" value="DUF7009"/>
    <property type="match status" value="1"/>
</dbReference>
<dbReference type="Proteomes" id="UP000244168">
    <property type="component" value="Unassembled WGS sequence"/>
</dbReference>
<proteinExistence type="predicted"/>
<evidence type="ECO:0000313" key="1">
    <source>
        <dbReference type="EMBL" id="PTQ99203.1"/>
    </source>
</evidence>
<dbReference type="AlphaFoldDB" id="A0A2T5JBQ3"/>
<dbReference type="EMBL" id="QAOQ01000002">
    <property type="protein sequence ID" value="PTQ99203.1"/>
    <property type="molecule type" value="Genomic_DNA"/>
</dbReference>
<sequence length="119" mass="13779">MKIRIKGNSLRYRLTRSEVERFAAEGYIDDSTSFGLTQLTYSLKVSGDDDLRADMRNNCITFYMPSHMADEWTQTDRVGFESNSSDLYLLIEKDFMCLDLPMQDQADNYPNPLMMDHVG</sequence>
<comment type="caution">
    <text evidence="1">The sequence shown here is derived from an EMBL/GenBank/DDBJ whole genome shotgun (WGS) entry which is preliminary data.</text>
</comment>
<accession>A0A2T5JBQ3</accession>
<evidence type="ECO:0000313" key="2">
    <source>
        <dbReference type="Proteomes" id="UP000244168"/>
    </source>
</evidence>
<dbReference type="InterPro" id="IPR053825">
    <property type="entry name" value="DUF7009"/>
</dbReference>
<keyword evidence="2" id="KW-1185">Reference proteome</keyword>
<organism evidence="1 2">
    <name type="scientific">Mucilaginibacter yixingensis</name>
    <dbReference type="NCBI Taxonomy" id="1295612"/>
    <lineage>
        <taxon>Bacteria</taxon>
        <taxon>Pseudomonadati</taxon>
        <taxon>Bacteroidota</taxon>
        <taxon>Sphingobacteriia</taxon>
        <taxon>Sphingobacteriales</taxon>
        <taxon>Sphingobacteriaceae</taxon>
        <taxon>Mucilaginibacter</taxon>
    </lineage>
</organism>
<dbReference type="OrthoDB" id="7060517at2"/>
<dbReference type="RefSeq" id="WP_107827145.1">
    <property type="nucleotide sequence ID" value="NZ_CP160205.1"/>
</dbReference>
<protein>
    <submittedName>
        <fullName evidence="1">Uncharacterized protein</fullName>
    </submittedName>
</protein>
<name>A0A2T5JBQ3_9SPHI</name>
<gene>
    <name evidence="1" type="ORF">C8P68_10219</name>
</gene>